<reference evidence="8 9" key="2">
    <citation type="journal article" date="2018" name="Int. J. Syst. Evol. Microbiol.">
        <title>Marinobacterium aestuarii sp. nov., a benzene-degrading marine bacterium isolated from estuary sediment.</title>
        <authorList>
            <person name="Bae S.S."/>
            <person name="Jung J."/>
            <person name="Chung D."/>
            <person name="Baek K."/>
        </authorList>
    </citation>
    <scope>NUCLEOTIDE SEQUENCE [LARGE SCALE GENOMIC DNA]</scope>
    <source>
        <strain evidence="8 9">ST58-10</strain>
    </source>
</reference>
<evidence type="ECO:0000313" key="8">
    <source>
        <dbReference type="EMBL" id="ANG62272.1"/>
    </source>
</evidence>
<keyword evidence="4" id="KW-0520">NAD</keyword>
<comment type="cofactor">
    <cofactor evidence="1">
        <name>Fe cation</name>
        <dbReference type="ChEBI" id="CHEBI:24875"/>
    </cofactor>
</comment>
<evidence type="ECO:0000256" key="3">
    <source>
        <dbReference type="ARBA" id="ARBA00023002"/>
    </source>
</evidence>
<keyword evidence="5" id="KW-0812">Transmembrane</keyword>
<dbReference type="SUPFAM" id="SSF56796">
    <property type="entry name" value="Dehydroquinate synthase-like"/>
    <property type="match status" value="1"/>
</dbReference>
<dbReference type="RefSeq" id="WP_067379960.1">
    <property type="nucleotide sequence ID" value="NZ_CP015839.1"/>
</dbReference>
<gene>
    <name evidence="8" type="ORF">A8C75_07050</name>
</gene>
<dbReference type="PROSITE" id="PS00060">
    <property type="entry name" value="ADH_IRON_2"/>
    <property type="match status" value="1"/>
</dbReference>
<feature type="domain" description="Fe-containing alcohol dehydrogenase-like C-terminal" evidence="7">
    <location>
        <begin position="212"/>
        <end position="404"/>
    </location>
</feature>
<evidence type="ECO:0000256" key="5">
    <source>
        <dbReference type="SAM" id="Phobius"/>
    </source>
</evidence>
<comment type="similarity">
    <text evidence="2">Belongs to the iron-containing alcohol dehydrogenase family.</text>
</comment>
<dbReference type="Pfam" id="PF25137">
    <property type="entry name" value="ADH_Fe_C"/>
    <property type="match status" value="1"/>
</dbReference>
<dbReference type="STRING" id="1821621.A8C75_07050"/>
<reference evidence="9" key="1">
    <citation type="submission" date="2016-05" db="EMBL/GenBank/DDBJ databases">
        <authorList>
            <person name="Baek K."/>
            <person name="Yang S.-J."/>
        </authorList>
    </citation>
    <scope>NUCLEOTIDE SEQUENCE [LARGE SCALE GENOMIC DNA]</scope>
    <source>
        <strain evidence="9">ST58-10</strain>
    </source>
</reference>
<dbReference type="Proteomes" id="UP000078070">
    <property type="component" value="Chromosome"/>
</dbReference>
<accession>A0A1A9EWS9</accession>
<proteinExistence type="inferred from homology"/>
<dbReference type="CDD" id="cd08183">
    <property type="entry name" value="Fe-ADH-like"/>
    <property type="match status" value="1"/>
</dbReference>
<keyword evidence="3" id="KW-0560">Oxidoreductase</keyword>
<evidence type="ECO:0000256" key="1">
    <source>
        <dbReference type="ARBA" id="ARBA00001962"/>
    </source>
</evidence>
<dbReference type="GO" id="GO:0004022">
    <property type="term" value="F:alcohol dehydrogenase (NAD+) activity"/>
    <property type="evidence" value="ECO:0007669"/>
    <property type="project" value="TreeGrafter"/>
</dbReference>
<dbReference type="Pfam" id="PF00465">
    <property type="entry name" value="Fe-ADH"/>
    <property type="match status" value="1"/>
</dbReference>
<name>A0A1A9EWS9_9GAMM</name>
<dbReference type="PANTHER" id="PTHR11496:SF102">
    <property type="entry name" value="ALCOHOL DEHYDROGENASE 4"/>
    <property type="match status" value="1"/>
</dbReference>
<organism evidence="8 9">
    <name type="scientific">Marinobacterium aestuarii</name>
    <dbReference type="NCBI Taxonomy" id="1821621"/>
    <lineage>
        <taxon>Bacteria</taxon>
        <taxon>Pseudomonadati</taxon>
        <taxon>Pseudomonadota</taxon>
        <taxon>Gammaproteobacteria</taxon>
        <taxon>Oceanospirillales</taxon>
        <taxon>Oceanospirillaceae</taxon>
        <taxon>Marinobacterium</taxon>
    </lineage>
</organism>
<dbReference type="InterPro" id="IPR039697">
    <property type="entry name" value="Alcohol_dehydrogenase_Fe"/>
</dbReference>
<dbReference type="InterPro" id="IPR056798">
    <property type="entry name" value="ADH_Fe_C"/>
</dbReference>
<sequence length="407" mass="42174">MSSTESESSKMGAGLAGIASFGVAALPRIIFGPGSFDRLAAELANLGTRVLVVTGGQSFTGTERWARLQGQLQAAGVAWVQVSIAGEPSPEQVDEVVSHYGDYGIDMVLGIGGGSALDAAKAIAGLLPVQHSVMEYLEGVGPELPYRGPSLPLVAVPTTAGTGSEMTKNAVLTRHGVGGFKKSFRDEKLLPRIALVDPDLLHSCPPQVLLANAMDAFTQLLEAYVSTRASAFTDALAQSGIQAFAASFDPGAATPVKDYSQLAYAAMLSGICLAQAGLGSVHGMASPLGAYFPIPHGVACGTLLAMATAMNIAALRERMPQSPALAKYAQVAGWLGAEEDSIEAGSDALVGLLDSWIEESELPRLSVFGMTEADLPRVIAGSGGNSMKTNPLVLSDHEIRQVLLARL</sequence>
<dbReference type="KEGG" id="mars:A8C75_07050"/>
<dbReference type="InterPro" id="IPR018211">
    <property type="entry name" value="ADH_Fe_CS"/>
</dbReference>
<evidence type="ECO:0000259" key="7">
    <source>
        <dbReference type="Pfam" id="PF25137"/>
    </source>
</evidence>
<dbReference type="AlphaFoldDB" id="A0A1A9EWS9"/>
<protein>
    <submittedName>
        <fullName evidence="8">Alcohol dehydrogenase</fullName>
    </submittedName>
</protein>
<dbReference type="Gene3D" id="3.40.50.1970">
    <property type="match status" value="1"/>
</dbReference>
<dbReference type="GO" id="GO:0046872">
    <property type="term" value="F:metal ion binding"/>
    <property type="evidence" value="ECO:0007669"/>
    <property type="project" value="InterPro"/>
</dbReference>
<feature type="transmembrane region" description="Helical" evidence="5">
    <location>
        <begin position="12"/>
        <end position="31"/>
    </location>
</feature>
<dbReference type="EMBL" id="CP015839">
    <property type="protein sequence ID" value="ANG62272.1"/>
    <property type="molecule type" value="Genomic_DNA"/>
</dbReference>
<evidence type="ECO:0000256" key="2">
    <source>
        <dbReference type="ARBA" id="ARBA00007358"/>
    </source>
</evidence>
<keyword evidence="5" id="KW-1133">Transmembrane helix</keyword>
<evidence type="ECO:0000259" key="6">
    <source>
        <dbReference type="Pfam" id="PF00465"/>
    </source>
</evidence>
<dbReference type="PANTHER" id="PTHR11496">
    <property type="entry name" value="ALCOHOL DEHYDROGENASE"/>
    <property type="match status" value="1"/>
</dbReference>
<dbReference type="FunFam" id="3.40.50.1970:FF:000003">
    <property type="entry name" value="Alcohol dehydrogenase, iron-containing"/>
    <property type="match status" value="1"/>
</dbReference>
<dbReference type="InterPro" id="IPR001670">
    <property type="entry name" value="ADH_Fe/GldA"/>
</dbReference>
<evidence type="ECO:0000313" key="9">
    <source>
        <dbReference type="Proteomes" id="UP000078070"/>
    </source>
</evidence>
<feature type="domain" description="Alcohol dehydrogenase iron-type/glycerol dehydrogenase GldA" evidence="6">
    <location>
        <begin position="28"/>
        <end position="198"/>
    </location>
</feature>
<dbReference type="Gene3D" id="1.20.1090.10">
    <property type="entry name" value="Dehydroquinate synthase-like - alpha domain"/>
    <property type="match status" value="1"/>
</dbReference>
<keyword evidence="5" id="KW-0472">Membrane</keyword>
<keyword evidence="9" id="KW-1185">Reference proteome</keyword>
<evidence type="ECO:0000256" key="4">
    <source>
        <dbReference type="ARBA" id="ARBA00023027"/>
    </source>
</evidence>